<dbReference type="InterPro" id="IPR016024">
    <property type="entry name" value="ARM-type_fold"/>
</dbReference>
<dbReference type="GO" id="GO:1990116">
    <property type="term" value="P:ribosome-associated ubiquitin-dependent protein catabolic process"/>
    <property type="evidence" value="ECO:0007669"/>
    <property type="project" value="UniProtKB-UniRule"/>
</dbReference>
<dbReference type="UniPathway" id="UPA00143"/>
<keyword evidence="6" id="KW-1185">Reference proteome</keyword>
<sequence>MSKKFKSQASSARAASAVFGSSSFGFGAPTSGAFRSASSSLSYITEQPDLSSVSNPNVVVALRNLGKKDSTTKAKALEELQEHIGTSKSADGADPGLLEAWVNLYPRTSIDNSRRVRQLAHTLQGSLTAISGKRIAPHLPKVIGAWLSGVYDSDKLVARAAQESITAAFTTEDKRRALWKIYRDALIDYAEDAILVQTTNSLSDERSTSPDDAEAKFIRVVGNAIYLLCQVLRTNFSVATDGDAAGVPEGLKRILTDKKLWGYSYSQDPNLRRAVCTLVVVCTETVSTHLDWSAISACFVGKALASSQIGSARQLSEALLALTLHRPEIWTSDYSSKSPASKKLHQFLKNGSQRGPADFWNTIAALLRRIPLEVWAPDYSDGHIQLSSATSLVTSLRAGVINSDEPRQNLPAAWSAYVGTSFWILSMLPDEDSKSTLANEELLPLVSHYITQSTQQVSWKLPVSCDQRISSEILVNVLHQGLNRVFETTWSRLCQELADSIKLSLPESSKDFAKSQDAVIAQAQRLFQLRTSVSRSEVLSQAERSYAGQVFQQSDEELVNVATELLGARNGKPYSAAFVLERISTQPELPQPKGLHSFLQSGVLPLLNSPSAEYMISIVLTNGQNVQETISTLLHSDPSDYCTAALRRLLAQISVEDLTKNSELESFILHKVSTALQEQPVQQMMQAVLRNPNLRSSILQNKCIQSVIEHLSTDTDAALQRSALNLLLSLLTEANTANLLFADRGSDFLSRLLLLSDSQDAEVAELANLLIAKIRTLSPGETSAATSSTKVVQDQLSGTGFPLSIFTLINLAKDTLKSAPRDQSGTIGMLFPSAQQWADALRSHLAGRRPRSLVVTNALHGIIFMIEQGAPQPTPHLRDADEFSLLFRLVFYVTRMASDTDILTLLSSAQLEALYSHYPLALQLVNEKLTVESANDIWQNTTNEVVEEAADILSQGSSVLQSWLQDESLINTWIDIIRSTSDMTPQSFLKGLAFTDIASRYADEFGSGRLLSSFDTEINEMHKAPEVIRSASLLSACRDKISSTQQGRKLVNELIATGTGLRSPESSTGLRSLVLLDLLLDGSSDALSEVPSQRLVFFVQTLSHLITETSDELGYQTQAMRLLDPMLSAARDIYGAHWERIIQCIAAMWHDGNDLTDNVPLLHASLRLYSRLRSLVASDDCNDDLSDAWKAAEASLEDGLVHCLDLFKEEKEETNQPLRITAELLRRQLSHISPRHHADLYPFLSFTEPAIRGAAYDLLHRSIPAEQEQRSLDLTLEQKASHISNNLLSLLSNAPGQLEIGPGPLRHTYLLCWHLVFDHFTKASYKLREVYTSDIQEAHVLPQLLEVVCEMCRITGRPLDGSKVDFETFELGTDDMGEKEEQRLVMHLYYCCLLYLPSLTRGWFLEQKNRVKLPLESWTQKYFSPSLIAAAIRTVTEWVANQPQEDNDASISVKASLGGSEIVASIAIDPESPPISLAVSLPATYPLDSPTVSSRTRVGVSEKNWQSWLRTFQIIIFSTGSIIEGLVAFRRNVQGALKGQSEHANAEQEVWDVPQHFPWDMPFQMVQKLQQFELPTLPQQFQLRLKDLKTGFTGFGDAVVMTGAMWQRCKVS</sequence>
<evidence type="ECO:0000313" key="6">
    <source>
        <dbReference type="Proteomes" id="UP000007304"/>
    </source>
</evidence>
<evidence type="ECO:0000259" key="4">
    <source>
        <dbReference type="Pfam" id="PF23009"/>
    </source>
</evidence>
<dbReference type="EC" id="2.3.2.27" evidence="1"/>
<keyword evidence="1" id="KW-0862">Zinc</keyword>
<dbReference type="GO" id="GO:0016567">
    <property type="term" value="P:protein ubiquitination"/>
    <property type="evidence" value="ECO:0007669"/>
    <property type="project" value="UniProtKB-UniPathway"/>
</dbReference>
<dbReference type="GO" id="GO:1990112">
    <property type="term" value="C:RQC complex"/>
    <property type="evidence" value="ECO:0007669"/>
    <property type="project" value="UniProtKB-UniRule"/>
</dbReference>
<dbReference type="OrthoDB" id="6108at2759"/>
<comment type="function">
    <text evidence="1">E3 ubiquitin-protein ligase. Component of the ribosome quality control complex (RQC), a ribosome-associated complex that mediates ubiquitination and extraction of incompletely synthesized nascent chains for proteasomal degradation.</text>
</comment>
<protein>
    <recommendedName>
        <fullName evidence="1">E3 ubiquitin-protein ligase listerin</fullName>
        <ecNumber evidence="1">2.3.2.27</ecNumber>
    </recommendedName>
    <alternativeName>
        <fullName evidence="1">RING-type E3 ubiquitin transferase listerin</fullName>
    </alternativeName>
</protein>
<dbReference type="InterPro" id="IPR054476">
    <property type="entry name" value="Ltn1_N"/>
</dbReference>
<dbReference type="FunCoup" id="H6C7M6">
    <property type="interactions" value="566"/>
</dbReference>
<dbReference type="Pfam" id="PF22958">
    <property type="entry name" value="Ltn1_1st"/>
    <property type="match status" value="1"/>
</dbReference>
<dbReference type="HOGENOM" id="CLU_000471_0_0_1"/>
<organism evidence="5 6">
    <name type="scientific">Exophiala dermatitidis (strain ATCC 34100 / CBS 525.76 / NIH/UT8656)</name>
    <name type="common">Black yeast</name>
    <name type="synonym">Wangiella dermatitidis</name>
    <dbReference type="NCBI Taxonomy" id="858893"/>
    <lineage>
        <taxon>Eukaryota</taxon>
        <taxon>Fungi</taxon>
        <taxon>Dikarya</taxon>
        <taxon>Ascomycota</taxon>
        <taxon>Pezizomycotina</taxon>
        <taxon>Eurotiomycetes</taxon>
        <taxon>Chaetothyriomycetidae</taxon>
        <taxon>Chaetothyriales</taxon>
        <taxon>Herpotrichiellaceae</taxon>
        <taxon>Exophiala</taxon>
    </lineage>
</organism>
<dbReference type="EMBL" id="JH226135">
    <property type="protein sequence ID" value="EHY58856.1"/>
    <property type="molecule type" value="Genomic_DNA"/>
</dbReference>
<dbReference type="OMA" id="IYGSHWE"/>
<dbReference type="PANTHER" id="PTHR12389">
    <property type="entry name" value="ZINC FINGER PROTEIN 294"/>
    <property type="match status" value="1"/>
</dbReference>
<dbReference type="Gene3D" id="1.25.10.10">
    <property type="entry name" value="Leucine-rich Repeat Variant"/>
    <property type="match status" value="1"/>
</dbReference>
<comment type="similarity">
    <text evidence="1">Belongs to the LTN1 family.</text>
</comment>
<evidence type="ECO:0000313" key="5">
    <source>
        <dbReference type="EMBL" id="EHY58856.1"/>
    </source>
</evidence>
<dbReference type="GO" id="GO:0043023">
    <property type="term" value="F:ribosomal large subunit binding"/>
    <property type="evidence" value="ECO:0007669"/>
    <property type="project" value="TreeGrafter"/>
</dbReference>
<dbReference type="SUPFAM" id="SSF48371">
    <property type="entry name" value="ARM repeat"/>
    <property type="match status" value="1"/>
</dbReference>
<feature type="domain" description="E3 ubiquitin-protein ligase listerin N-terminal" evidence="2">
    <location>
        <begin position="53"/>
        <end position="369"/>
    </location>
</feature>
<dbReference type="Pfam" id="PF23009">
    <property type="entry name" value="UBC_like"/>
    <property type="match status" value="1"/>
</dbReference>
<feature type="domain" description="E3 ubiquitin-protein ligase listerin HEAT repeat region" evidence="3">
    <location>
        <begin position="1236"/>
        <end position="1435"/>
    </location>
</feature>
<evidence type="ECO:0000259" key="2">
    <source>
        <dbReference type="Pfam" id="PF22958"/>
    </source>
</evidence>
<feature type="domain" description="E3 ubiquitin-protein ligase listerin ubiquitin conjugating" evidence="4">
    <location>
        <begin position="1452"/>
        <end position="1534"/>
    </location>
</feature>
<dbReference type="GO" id="GO:0008270">
    <property type="term" value="F:zinc ion binding"/>
    <property type="evidence" value="ECO:0007669"/>
    <property type="project" value="UniProtKB-KW"/>
</dbReference>
<dbReference type="GO" id="GO:0061630">
    <property type="term" value="F:ubiquitin protein ligase activity"/>
    <property type="evidence" value="ECO:0007669"/>
    <property type="project" value="UniProtKB-UniRule"/>
</dbReference>
<comment type="subunit">
    <text evidence="1">Component of the ribosome quality control complex (RQC).</text>
</comment>
<dbReference type="GO" id="GO:0072344">
    <property type="term" value="P:rescue of stalled ribosome"/>
    <property type="evidence" value="ECO:0007669"/>
    <property type="project" value="UniProtKB-UniRule"/>
</dbReference>
<proteinExistence type="inferred from homology"/>
<dbReference type="STRING" id="858893.H6C7M6"/>
<keyword evidence="1" id="KW-0863">Zinc-finger</keyword>
<comment type="catalytic activity">
    <reaction evidence="1">
        <text>S-ubiquitinyl-[E2 ubiquitin-conjugating enzyme]-L-cysteine + [acceptor protein]-L-lysine = [E2 ubiquitin-conjugating enzyme]-L-cysteine + N(6)-ubiquitinyl-[acceptor protein]-L-lysine.</text>
        <dbReference type="EC" id="2.3.2.27"/>
    </reaction>
</comment>
<dbReference type="InParanoid" id="H6C7M6"/>
<accession>H6C7M6</accession>
<keyword evidence="1" id="KW-0479">Metal-binding</keyword>
<dbReference type="InterPro" id="IPR039795">
    <property type="entry name" value="LTN1/Rkr1"/>
</dbReference>
<evidence type="ECO:0000256" key="1">
    <source>
        <dbReference type="RuleBase" id="RU367090"/>
    </source>
</evidence>
<comment type="pathway">
    <text evidence="1">Protein modification; protein ubiquitination.</text>
</comment>
<dbReference type="RefSeq" id="XP_009159317.1">
    <property type="nucleotide sequence ID" value="XM_009161069.1"/>
</dbReference>
<keyword evidence="1" id="KW-0808">Transferase</keyword>
<dbReference type="eggNOG" id="KOG0803">
    <property type="taxonomic scope" value="Eukaryota"/>
</dbReference>
<gene>
    <name evidence="5" type="ORF">HMPREF1120_06858</name>
</gene>
<dbReference type="PANTHER" id="PTHR12389:SF0">
    <property type="entry name" value="E3 UBIQUITIN-PROTEIN LIGASE LISTERIN"/>
    <property type="match status" value="1"/>
</dbReference>
<dbReference type="InterPro" id="IPR054477">
    <property type="entry name" value="LTN1_E3_ligase_6th"/>
</dbReference>
<dbReference type="InterPro" id="IPR011989">
    <property type="entry name" value="ARM-like"/>
</dbReference>
<name>H6C7M6_EXODN</name>
<dbReference type="VEuPathDB" id="FungiDB:HMPREF1120_06858"/>
<dbReference type="GeneID" id="20311497"/>
<evidence type="ECO:0000259" key="3">
    <source>
        <dbReference type="Pfam" id="PF22999"/>
    </source>
</evidence>
<dbReference type="Proteomes" id="UP000007304">
    <property type="component" value="Unassembled WGS sequence"/>
</dbReference>
<dbReference type="InterPro" id="IPR054478">
    <property type="entry name" value="LTN1_UBC"/>
</dbReference>
<reference evidence="5" key="1">
    <citation type="submission" date="2011-07" db="EMBL/GenBank/DDBJ databases">
        <title>The Genome Sequence of Exophiala (Wangiella) dermatitidis NIH/UT8656.</title>
        <authorList>
            <consortium name="The Broad Institute Genome Sequencing Platform"/>
            <person name="Cuomo C."/>
            <person name="Wang Z."/>
            <person name="Hunicke-Smith S."/>
            <person name="Szanislo P.J."/>
            <person name="Earl A."/>
            <person name="Young S.K."/>
            <person name="Zeng Q."/>
            <person name="Gargeya S."/>
            <person name="Fitzgerald M."/>
            <person name="Haas B."/>
            <person name="Abouelleil A."/>
            <person name="Alvarado L."/>
            <person name="Arachchi H.M."/>
            <person name="Berlin A."/>
            <person name="Brown A."/>
            <person name="Chapman S.B."/>
            <person name="Chen Z."/>
            <person name="Dunbar C."/>
            <person name="Freedman E."/>
            <person name="Gearin G."/>
            <person name="Gellesch M."/>
            <person name="Goldberg J."/>
            <person name="Griggs A."/>
            <person name="Gujja S."/>
            <person name="Heiman D."/>
            <person name="Howarth C."/>
            <person name="Larson L."/>
            <person name="Lui A."/>
            <person name="MacDonald P.J.P."/>
            <person name="Montmayeur A."/>
            <person name="Murphy C."/>
            <person name="Neiman D."/>
            <person name="Pearson M."/>
            <person name="Priest M."/>
            <person name="Roberts A."/>
            <person name="Saif S."/>
            <person name="Shea T."/>
            <person name="Shenoy N."/>
            <person name="Sisk P."/>
            <person name="Stolte C."/>
            <person name="Sykes S."/>
            <person name="Wortman J."/>
            <person name="Nusbaum C."/>
            <person name="Birren B."/>
        </authorList>
    </citation>
    <scope>NUCLEOTIDE SEQUENCE</scope>
    <source>
        <strain evidence="5">NIH/UT8656</strain>
    </source>
</reference>
<keyword evidence="1" id="KW-0833">Ubl conjugation pathway</keyword>
<dbReference type="Pfam" id="PF22999">
    <property type="entry name" value="LTN1_E3_ligase_6th"/>
    <property type="match status" value="1"/>
</dbReference>
<dbReference type="GO" id="GO:0005829">
    <property type="term" value="C:cytosol"/>
    <property type="evidence" value="ECO:0007669"/>
    <property type="project" value="UniProtKB-UniRule"/>
</dbReference>